<dbReference type="Gene3D" id="2.60.120.330">
    <property type="entry name" value="B-lactam Antibiotic, Isopenicillin N Synthase, Chain"/>
    <property type="match status" value="1"/>
</dbReference>
<keyword evidence="2" id="KW-0479">Metal-binding</keyword>
<evidence type="ECO:0000256" key="3">
    <source>
        <dbReference type="ARBA" id="ARBA00023002"/>
    </source>
</evidence>
<sequence>NATYPKRGVFKTAGLTNALADQKTTVDLSASRLERLSTLAPELIGQLGTEFTDVLDFFNAVERELVPTVMKATSDAAGIDMAALHRERNHNFRLVDYFKKQSNQGEEAARCGVHKDYGTFSIIFQNRLSGLEYIHPTTGAWTTVAPDHVAIVWGWCGDILSGDRIRATPHRVQSTLPGIRRLSAVLFSAPDLDAVLSPFNGNDAGFCDEIRNGQVTVSQFKDISGKQWRPREGNEDGPRLAPGYDPLEAFVRRV</sequence>
<dbReference type="HOGENOM" id="CLU_953281_0_0_1"/>
<dbReference type="InterPro" id="IPR027443">
    <property type="entry name" value="IPNS-like_sf"/>
</dbReference>
<feature type="non-terminal residue" evidence="6">
    <location>
        <position position="1"/>
    </location>
</feature>
<reference evidence="7" key="2">
    <citation type="submission" date="2015-01" db="EMBL/GenBank/DDBJ databases">
        <title>Evolutionary Origins and Diversification of the Mycorrhizal Mutualists.</title>
        <authorList>
            <consortium name="DOE Joint Genome Institute"/>
            <consortium name="Mycorrhizal Genomics Consortium"/>
            <person name="Kohler A."/>
            <person name="Kuo A."/>
            <person name="Nagy L.G."/>
            <person name="Floudas D."/>
            <person name="Copeland A."/>
            <person name="Barry K.W."/>
            <person name="Cichocki N."/>
            <person name="Veneault-Fourrey C."/>
            <person name="LaButti K."/>
            <person name="Lindquist E.A."/>
            <person name="Lipzen A."/>
            <person name="Lundell T."/>
            <person name="Morin E."/>
            <person name="Murat C."/>
            <person name="Riley R."/>
            <person name="Ohm R."/>
            <person name="Sun H."/>
            <person name="Tunlid A."/>
            <person name="Henrissat B."/>
            <person name="Grigoriev I.V."/>
            <person name="Hibbett D.S."/>
            <person name="Martin F."/>
        </authorList>
    </citation>
    <scope>NUCLEOTIDE SEQUENCE [LARGE SCALE GENOMIC DNA]</scope>
    <source>
        <strain evidence="7">h7</strain>
    </source>
</reference>
<comment type="similarity">
    <text evidence="1">Belongs to the iron/ascorbate-dependent oxidoreductase family.</text>
</comment>
<accession>A0A0C2XED9</accession>
<proteinExistence type="inferred from homology"/>
<evidence type="ECO:0000313" key="7">
    <source>
        <dbReference type="Proteomes" id="UP000053424"/>
    </source>
</evidence>
<dbReference type="STRING" id="686832.A0A0C2XED9"/>
<keyword evidence="7" id="KW-1185">Reference proteome</keyword>
<dbReference type="GO" id="GO:0016491">
    <property type="term" value="F:oxidoreductase activity"/>
    <property type="evidence" value="ECO:0007669"/>
    <property type="project" value="UniProtKB-KW"/>
</dbReference>
<dbReference type="InterPro" id="IPR044861">
    <property type="entry name" value="IPNS-like_FE2OG_OXY"/>
</dbReference>
<gene>
    <name evidence="6" type="ORF">M413DRAFT_78459</name>
</gene>
<keyword evidence="4" id="KW-0408">Iron</keyword>
<evidence type="ECO:0000256" key="4">
    <source>
        <dbReference type="ARBA" id="ARBA00023004"/>
    </source>
</evidence>
<dbReference type="AlphaFoldDB" id="A0A0C2XED9"/>
<organism evidence="6 7">
    <name type="scientific">Hebeloma cylindrosporum</name>
    <dbReference type="NCBI Taxonomy" id="76867"/>
    <lineage>
        <taxon>Eukaryota</taxon>
        <taxon>Fungi</taxon>
        <taxon>Dikarya</taxon>
        <taxon>Basidiomycota</taxon>
        <taxon>Agaricomycotina</taxon>
        <taxon>Agaricomycetes</taxon>
        <taxon>Agaricomycetidae</taxon>
        <taxon>Agaricales</taxon>
        <taxon>Agaricineae</taxon>
        <taxon>Hymenogastraceae</taxon>
        <taxon>Hebeloma</taxon>
    </lineage>
</organism>
<dbReference type="PANTHER" id="PTHR10209:SF881">
    <property type="entry name" value="FI07970P-RELATED"/>
    <property type="match status" value="1"/>
</dbReference>
<dbReference type="GO" id="GO:0046872">
    <property type="term" value="F:metal ion binding"/>
    <property type="evidence" value="ECO:0007669"/>
    <property type="project" value="UniProtKB-KW"/>
</dbReference>
<protein>
    <recommendedName>
        <fullName evidence="5">Isopenicillin N synthase-like Fe(2+) 2OG dioxygenase domain-containing protein</fullName>
    </recommendedName>
</protein>
<dbReference type="EMBL" id="KN831807">
    <property type="protein sequence ID" value="KIM36278.1"/>
    <property type="molecule type" value="Genomic_DNA"/>
</dbReference>
<evidence type="ECO:0000256" key="1">
    <source>
        <dbReference type="ARBA" id="ARBA00008056"/>
    </source>
</evidence>
<dbReference type="Pfam" id="PF03171">
    <property type="entry name" value="2OG-FeII_Oxy"/>
    <property type="match status" value="1"/>
</dbReference>
<dbReference type="OrthoDB" id="288590at2759"/>
<keyword evidence="3" id="KW-0560">Oxidoreductase</keyword>
<evidence type="ECO:0000259" key="5">
    <source>
        <dbReference type="Pfam" id="PF03171"/>
    </source>
</evidence>
<evidence type="ECO:0000256" key="2">
    <source>
        <dbReference type="ARBA" id="ARBA00022723"/>
    </source>
</evidence>
<dbReference type="SUPFAM" id="SSF51197">
    <property type="entry name" value="Clavaminate synthase-like"/>
    <property type="match status" value="1"/>
</dbReference>
<evidence type="ECO:0000313" key="6">
    <source>
        <dbReference type="EMBL" id="KIM36278.1"/>
    </source>
</evidence>
<reference evidence="6 7" key="1">
    <citation type="submission" date="2014-04" db="EMBL/GenBank/DDBJ databases">
        <authorList>
            <consortium name="DOE Joint Genome Institute"/>
            <person name="Kuo A."/>
            <person name="Gay G."/>
            <person name="Dore J."/>
            <person name="Kohler A."/>
            <person name="Nagy L.G."/>
            <person name="Floudas D."/>
            <person name="Copeland A."/>
            <person name="Barry K.W."/>
            <person name="Cichocki N."/>
            <person name="Veneault-Fourrey C."/>
            <person name="LaButti K."/>
            <person name="Lindquist E.A."/>
            <person name="Lipzen A."/>
            <person name="Lundell T."/>
            <person name="Morin E."/>
            <person name="Murat C."/>
            <person name="Sun H."/>
            <person name="Tunlid A."/>
            <person name="Henrissat B."/>
            <person name="Grigoriev I.V."/>
            <person name="Hibbett D.S."/>
            <person name="Martin F."/>
            <person name="Nordberg H.P."/>
            <person name="Cantor M.N."/>
            <person name="Hua S.X."/>
        </authorList>
    </citation>
    <scope>NUCLEOTIDE SEQUENCE [LARGE SCALE GENOMIC DNA]</scope>
    <source>
        <strain evidence="7">h7</strain>
    </source>
</reference>
<dbReference type="Proteomes" id="UP000053424">
    <property type="component" value="Unassembled WGS sequence"/>
</dbReference>
<dbReference type="PANTHER" id="PTHR10209">
    <property type="entry name" value="OXIDOREDUCTASE, 2OG-FE II OXYGENASE FAMILY PROTEIN"/>
    <property type="match status" value="1"/>
</dbReference>
<name>A0A0C2XED9_HEBCY</name>
<feature type="domain" description="Isopenicillin N synthase-like Fe(2+) 2OG dioxygenase" evidence="5">
    <location>
        <begin position="103"/>
        <end position="189"/>
    </location>
</feature>